<reference evidence="1 2" key="2">
    <citation type="journal article" date="2017" name="Nature">
        <title>The Apostasia genome and the evolution of orchids.</title>
        <authorList>
            <person name="Zhang G.Q."/>
            <person name="Liu K.W."/>
            <person name="Li Z."/>
            <person name="Lohaus R."/>
            <person name="Hsiao Y.Y."/>
            <person name="Niu S.C."/>
            <person name="Wang J.Y."/>
            <person name="Lin Y.C."/>
            <person name="Xu Q."/>
            <person name="Chen L.J."/>
            <person name="Yoshida K."/>
            <person name="Fujiwara S."/>
            <person name="Wang Z.W."/>
            <person name="Zhang Y.Q."/>
            <person name="Mitsuda N."/>
            <person name="Wang M."/>
            <person name="Liu G.H."/>
            <person name="Pecoraro L."/>
            <person name="Huang H.X."/>
            <person name="Xiao X.J."/>
            <person name="Lin M."/>
            <person name="Wu X.Y."/>
            <person name="Wu W.L."/>
            <person name="Chen Y.Y."/>
            <person name="Chang S.B."/>
            <person name="Sakamoto S."/>
            <person name="Ohme-Takagi M."/>
            <person name="Yagi M."/>
            <person name="Zeng S.J."/>
            <person name="Shen C.Y."/>
            <person name="Yeh C.M."/>
            <person name="Luo Y.B."/>
            <person name="Tsai W.C."/>
            <person name="Van de Peer Y."/>
            <person name="Liu Z.J."/>
        </authorList>
    </citation>
    <scope>NUCLEOTIDE SEQUENCE [LARGE SCALE GENOMIC DNA]</scope>
    <source>
        <tissue evidence="1">The whole plant</tissue>
    </source>
</reference>
<reference evidence="1 2" key="1">
    <citation type="journal article" date="2016" name="Sci. Rep.">
        <title>The Dendrobium catenatum Lindl. genome sequence provides insights into polysaccharide synthase, floral development and adaptive evolution.</title>
        <authorList>
            <person name="Zhang G.Q."/>
            <person name="Xu Q."/>
            <person name="Bian C."/>
            <person name="Tsai W.C."/>
            <person name="Yeh C.M."/>
            <person name="Liu K.W."/>
            <person name="Yoshida K."/>
            <person name="Zhang L.S."/>
            <person name="Chang S.B."/>
            <person name="Chen F."/>
            <person name="Shi Y."/>
            <person name="Su Y.Y."/>
            <person name="Zhang Y.Q."/>
            <person name="Chen L.J."/>
            <person name="Yin Y."/>
            <person name="Lin M."/>
            <person name="Huang H."/>
            <person name="Deng H."/>
            <person name="Wang Z.W."/>
            <person name="Zhu S.L."/>
            <person name="Zhao X."/>
            <person name="Deng C."/>
            <person name="Niu S.C."/>
            <person name="Huang J."/>
            <person name="Wang M."/>
            <person name="Liu G.H."/>
            <person name="Yang H.J."/>
            <person name="Xiao X.J."/>
            <person name="Hsiao Y.Y."/>
            <person name="Wu W.L."/>
            <person name="Chen Y.Y."/>
            <person name="Mitsuda N."/>
            <person name="Ohme-Takagi M."/>
            <person name="Luo Y.B."/>
            <person name="Van de Peer Y."/>
            <person name="Liu Z.J."/>
        </authorList>
    </citation>
    <scope>NUCLEOTIDE SEQUENCE [LARGE SCALE GENOMIC DNA]</scope>
    <source>
        <tissue evidence="1">The whole plant</tissue>
    </source>
</reference>
<dbReference type="Proteomes" id="UP000233837">
    <property type="component" value="Unassembled WGS sequence"/>
</dbReference>
<name>A0A2I0VDG2_9ASPA</name>
<evidence type="ECO:0000313" key="1">
    <source>
        <dbReference type="EMBL" id="PKU61445.1"/>
    </source>
</evidence>
<keyword evidence="2" id="KW-1185">Reference proteome</keyword>
<organism evidence="1 2">
    <name type="scientific">Dendrobium catenatum</name>
    <dbReference type="NCBI Taxonomy" id="906689"/>
    <lineage>
        <taxon>Eukaryota</taxon>
        <taxon>Viridiplantae</taxon>
        <taxon>Streptophyta</taxon>
        <taxon>Embryophyta</taxon>
        <taxon>Tracheophyta</taxon>
        <taxon>Spermatophyta</taxon>
        <taxon>Magnoliopsida</taxon>
        <taxon>Liliopsida</taxon>
        <taxon>Asparagales</taxon>
        <taxon>Orchidaceae</taxon>
        <taxon>Epidendroideae</taxon>
        <taxon>Malaxideae</taxon>
        <taxon>Dendrobiinae</taxon>
        <taxon>Dendrobium</taxon>
    </lineage>
</organism>
<accession>A0A2I0VDG2</accession>
<dbReference type="AlphaFoldDB" id="A0A2I0VDG2"/>
<gene>
    <name evidence="1" type="ORF">MA16_Dca028938</name>
</gene>
<dbReference type="EMBL" id="KZ504678">
    <property type="protein sequence ID" value="PKU61445.1"/>
    <property type="molecule type" value="Genomic_DNA"/>
</dbReference>
<sequence>MIAAIAKDGDSGGDLRVAIGNGGQQWVMAATAEGGDINVVIAEDVDSGGDLRVAIGNGGQQWVMAVKAEGGDINGGWRVAVGSNY</sequence>
<evidence type="ECO:0000313" key="2">
    <source>
        <dbReference type="Proteomes" id="UP000233837"/>
    </source>
</evidence>
<proteinExistence type="predicted"/>
<protein>
    <submittedName>
        <fullName evidence="1">Uncharacterized protein</fullName>
    </submittedName>
</protein>